<dbReference type="AlphaFoldDB" id="A0A0V0HD63"/>
<name>A0A0V0HD63_SOLCH</name>
<accession>A0A0V0HD63</accession>
<sequence length="166" mass="18422">LEFLLYSLFTVHPPSAAISSPELRPVTTKQTPLAELPLPHFPFPTTKQPSSGNPKTPFIFSFFSGRKLPKTTTSVHSTPEKPFFLLGEITPKPPNQKTHRTPSLPRRNPPPVTTENKPKTPFIFLHVSSKITFSSHHNLPPSSLAQVPPLMVNFELTAANQTTLKL</sequence>
<evidence type="ECO:0000256" key="1">
    <source>
        <dbReference type="SAM" id="MobiDB-lite"/>
    </source>
</evidence>
<proteinExistence type="predicted"/>
<dbReference type="EMBL" id="GEDG01021365">
    <property type="protein sequence ID" value="JAP18370.1"/>
    <property type="molecule type" value="Transcribed_RNA"/>
</dbReference>
<organism evidence="2">
    <name type="scientific">Solanum chacoense</name>
    <name type="common">Chaco potato</name>
    <dbReference type="NCBI Taxonomy" id="4108"/>
    <lineage>
        <taxon>Eukaryota</taxon>
        <taxon>Viridiplantae</taxon>
        <taxon>Streptophyta</taxon>
        <taxon>Embryophyta</taxon>
        <taxon>Tracheophyta</taxon>
        <taxon>Spermatophyta</taxon>
        <taxon>Magnoliopsida</taxon>
        <taxon>eudicotyledons</taxon>
        <taxon>Gunneridae</taxon>
        <taxon>Pentapetalae</taxon>
        <taxon>asterids</taxon>
        <taxon>lamiids</taxon>
        <taxon>Solanales</taxon>
        <taxon>Solanaceae</taxon>
        <taxon>Solanoideae</taxon>
        <taxon>Solaneae</taxon>
        <taxon>Solanum</taxon>
    </lineage>
</organism>
<evidence type="ECO:0000313" key="2">
    <source>
        <dbReference type="EMBL" id="JAP18370.1"/>
    </source>
</evidence>
<feature type="region of interest" description="Disordered" evidence="1">
    <location>
        <begin position="85"/>
        <end position="118"/>
    </location>
</feature>
<protein>
    <submittedName>
        <fullName evidence="2">Putative ovule protein</fullName>
    </submittedName>
</protein>
<feature type="non-terminal residue" evidence="2">
    <location>
        <position position="1"/>
    </location>
</feature>
<reference evidence="2" key="1">
    <citation type="submission" date="2015-12" db="EMBL/GenBank/DDBJ databases">
        <title>Gene expression during late stages of embryo sac development: a critical building block for successful pollen-pistil interactions.</title>
        <authorList>
            <person name="Liu Y."/>
            <person name="Joly V."/>
            <person name="Sabar M."/>
            <person name="Matton D.P."/>
        </authorList>
    </citation>
    <scope>NUCLEOTIDE SEQUENCE</scope>
</reference>